<evidence type="ECO:0000313" key="10">
    <source>
        <dbReference type="Ensembl" id="ENSMZEP00005009570.1"/>
    </source>
</evidence>
<evidence type="ECO:0000256" key="4">
    <source>
        <dbReference type="ARBA" id="ARBA00022990"/>
    </source>
</evidence>
<comment type="similarity">
    <text evidence="1">Belongs to the LEM family.</text>
</comment>
<feature type="transmembrane region" description="Helical" evidence="7">
    <location>
        <begin position="298"/>
        <end position="316"/>
    </location>
</feature>
<dbReference type="PANTHER" id="PTHR12019">
    <property type="entry name" value="LAMINA-ASSOCIATED POLYPEPTIDE THYMOPOIETIN"/>
    <property type="match status" value="1"/>
</dbReference>
<dbReference type="PROSITE" id="PS50954">
    <property type="entry name" value="LEM"/>
    <property type="match status" value="1"/>
</dbReference>
<evidence type="ECO:0000256" key="5">
    <source>
        <dbReference type="ARBA" id="ARBA00023125"/>
    </source>
</evidence>
<evidence type="ECO:0000256" key="6">
    <source>
        <dbReference type="SAM" id="MobiDB-lite"/>
    </source>
</evidence>
<dbReference type="InterPro" id="IPR011015">
    <property type="entry name" value="LEM/LEM-like_dom_sf"/>
</dbReference>
<accession>A0A3P9BI31</accession>
<evidence type="ECO:0000259" key="9">
    <source>
        <dbReference type="PROSITE" id="PS50955"/>
    </source>
</evidence>
<evidence type="ECO:0000256" key="1">
    <source>
        <dbReference type="ARBA" id="ARBA00007744"/>
    </source>
</evidence>
<dbReference type="GO" id="GO:0005635">
    <property type="term" value="C:nuclear envelope"/>
    <property type="evidence" value="ECO:0007669"/>
    <property type="project" value="UniProtKB-ARBA"/>
</dbReference>
<organism evidence="10 11">
    <name type="scientific">Maylandia zebra</name>
    <name type="common">zebra mbuna</name>
    <dbReference type="NCBI Taxonomy" id="106582"/>
    <lineage>
        <taxon>Eukaryota</taxon>
        <taxon>Metazoa</taxon>
        <taxon>Chordata</taxon>
        <taxon>Craniata</taxon>
        <taxon>Vertebrata</taxon>
        <taxon>Euteleostomi</taxon>
        <taxon>Actinopterygii</taxon>
        <taxon>Neopterygii</taxon>
        <taxon>Teleostei</taxon>
        <taxon>Neoteleostei</taxon>
        <taxon>Acanthomorphata</taxon>
        <taxon>Ovalentaria</taxon>
        <taxon>Cichlomorphae</taxon>
        <taxon>Cichliformes</taxon>
        <taxon>Cichlidae</taxon>
        <taxon>African cichlids</taxon>
        <taxon>Pseudocrenilabrinae</taxon>
        <taxon>Haplochromini</taxon>
        <taxon>Maylandia</taxon>
        <taxon>Maylandia zebra complex</taxon>
    </lineage>
</organism>
<keyword evidence="3" id="KW-0597">Phosphoprotein</keyword>
<feature type="region of interest" description="Disordered" evidence="6">
    <location>
        <begin position="50"/>
        <end position="100"/>
    </location>
</feature>
<dbReference type="Proteomes" id="UP000265160">
    <property type="component" value="LG7"/>
</dbReference>
<keyword evidence="7" id="KW-1133">Transmembrane helix</keyword>
<keyword evidence="4" id="KW-0007">Acetylation</keyword>
<dbReference type="SMART" id="SM01261">
    <property type="entry name" value="Thymopoietin"/>
    <property type="match status" value="1"/>
</dbReference>
<dbReference type="Gene3D" id="1.10.720.40">
    <property type="match status" value="2"/>
</dbReference>
<dbReference type="InterPro" id="IPR051656">
    <property type="entry name" value="LEM_domain"/>
</dbReference>
<evidence type="ECO:0000256" key="3">
    <source>
        <dbReference type="ARBA" id="ARBA00022553"/>
    </source>
</evidence>
<feature type="compositionally biased region" description="Basic and acidic residues" evidence="6">
    <location>
        <begin position="82"/>
        <end position="91"/>
    </location>
</feature>
<reference evidence="10" key="2">
    <citation type="submission" date="2025-08" db="UniProtKB">
        <authorList>
            <consortium name="Ensembl"/>
        </authorList>
    </citation>
    <scope>IDENTIFICATION</scope>
</reference>
<keyword evidence="5" id="KW-0238">DNA-binding</keyword>
<keyword evidence="11" id="KW-1185">Reference proteome</keyword>
<evidence type="ECO:0000256" key="7">
    <source>
        <dbReference type="SAM" id="Phobius"/>
    </source>
</evidence>
<evidence type="ECO:0000313" key="11">
    <source>
        <dbReference type="Proteomes" id="UP000265160"/>
    </source>
</evidence>
<evidence type="ECO:0000259" key="8">
    <source>
        <dbReference type="PROSITE" id="PS50954"/>
    </source>
</evidence>
<dbReference type="InterPro" id="IPR003887">
    <property type="entry name" value="LEM_dom"/>
</dbReference>
<proteinExistence type="inferred from homology"/>
<feature type="domain" description="LEM" evidence="8">
    <location>
        <begin position="91"/>
        <end position="135"/>
    </location>
</feature>
<dbReference type="CDD" id="cd12940">
    <property type="entry name" value="LEM_LAP2_LEMD1"/>
    <property type="match status" value="1"/>
</dbReference>
<feature type="compositionally biased region" description="Polar residues" evidence="6">
    <location>
        <begin position="143"/>
        <end position="162"/>
    </location>
</feature>
<dbReference type="CDD" id="cd12935">
    <property type="entry name" value="LEM_like"/>
    <property type="match status" value="1"/>
</dbReference>
<dbReference type="GeneTree" id="ENSGT00940000154098"/>
<sequence>MAEFLEDPSVLTKDKLKNELTANNVPLPSGEHKKEAYVQLYLKNLTVLNNKKTPPADTFSSDEELPAPVVSNKSRSGRKATRKTDKPRAEEVEVTDLTDEDLKQQLAKHGVDVGPIVASTRKVYEKRLQKLLDQPPAEPKAPTVTTLPKADSNQNGNTNSDQYSDKEDEEVPAPEPEPVPVVEKSVRSRGKAPVTVRTSSKRQTKVRLTTSSASSNQIFPAFVLGFLGFFFFFISATCRRPIRGAAGRPLKPSEYWLDESRVKTDVHTEYNLYSESLSRPSFTVSPNAAPVRRSFLPLLLKLLLLVVVCASLFFVYQNLDADQINTLKGLSDSVVVPVQSAVDKVATYLGISGSGVTEADCGGRWSAKLSLCRGRRGLAH</sequence>
<dbReference type="AlphaFoldDB" id="A0A3P9BI31"/>
<dbReference type="FunFam" id="1.10.720.40:FF:000001">
    <property type="entry name" value="LEM domain containing 2, isoform CRA_a"/>
    <property type="match status" value="2"/>
</dbReference>
<reference evidence="10" key="3">
    <citation type="submission" date="2025-09" db="UniProtKB">
        <authorList>
            <consortium name="Ensembl"/>
        </authorList>
    </citation>
    <scope>IDENTIFICATION</scope>
</reference>
<dbReference type="SUPFAM" id="SSF63451">
    <property type="entry name" value="LEM domain"/>
    <property type="match status" value="2"/>
</dbReference>
<feature type="domain" description="LEM-like" evidence="9">
    <location>
        <begin position="5"/>
        <end position="48"/>
    </location>
</feature>
<dbReference type="Pfam" id="PF03020">
    <property type="entry name" value="LEM"/>
    <property type="match status" value="1"/>
</dbReference>
<feature type="region of interest" description="Disordered" evidence="6">
    <location>
        <begin position="130"/>
        <end position="209"/>
    </location>
</feature>
<dbReference type="InterPro" id="IPR013146">
    <property type="entry name" value="LEM-like_dom"/>
</dbReference>
<reference evidence="10 11" key="1">
    <citation type="journal article" date="2014" name="Nature">
        <title>The genomic substrate for adaptive radiation in African cichlid fish.</title>
        <authorList>
            <person name="Brawand D."/>
            <person name="Wagner C.E."/>
            <person name="Li Y.I."/>
            <person name="Malinsky M."/>
            <person name="Keller I."/>
            <person name="Fan S."/>
            <person name="Simakov O."/>
            <person name="Ng A.Y."/>
            <person name="Lim Z.W."/>
            <person name="Bezault E."/>
            <person name="Turner-Maier J."/>
            <person name="Johnson J."/>
            <person name="Alcazar R."/>
            <person name="Noh H.J."/>
            <person name="Russell P."/>
            <person name="Aken B."/>
            <person name="Alfoldi J."/>
            <person name="Amemiya C."/>
            <person name="Azzouzi N."/>
            <person name="Baroiller J.F."/>
            <person name="Barloy-Hubler F."/>
            <person name="Berlin A."/>
            <person name="Bloomquist R."/>
            <person name="Carleton K.L."/>
            <person name="Conte M.A."/>
            <person name="D'Cotta H."/>
            <person name="Eshel O."/>
            <person name="Gaffney L."/>
            <person name="Galibert F."/>
            <person name="Gante H.F."/>
            <person name="Gnerre S."/>
            <person name="Greuter L."/>
            <person name="Guyon R."/>
            <person name="Haddad N.S."/>
            <person name="Haerty W."/>
            <person name="Harris R.M."/>
            <person name="Hofmann H.A."/>
            <person name="Hourlier T."/>
            <person name="Hulata G."/>
            <person name="Jaffe D.B."/>
            <person name="Lara M."/>
            <person name="Lee A.P."/>
            <person name="MacCallum I."/>
            <person name="Mwaiko S."/>
            <person name="Nikaido M."/>
            <person name="Nishihara H."/>
            <person name="Ozouf-Costaz C."/>
            <person name="Penman D.J."/>
            <person name="Przybylski D."/>
            <person name="Rakotomanga M."/>
            <person name="Renn S.C.P."/>
            <person name="Ribeiro F.J."/>
            <person name="Ron M."/>
            <person name="Salzburger W."/>
            <person name="Sanchez-Pulido L."/>
            <person name="Santos M.E."/>
            <person name="Searle S."/>
            <person name="Sharpe T."/>
            <person name="Swofford R."/>
            <person name="Tan F.J."/>
            <person name="Williams L."/>
            <person name="Young S."/>
            <person name="Yin S."/>
            <person name="Okada N."/>
            <person name="Kocher T.D."/>
            <person name="Miska E.A."/>
            <person name="Lander E.S."/>
            <person name="Venkatesh B."/>
            <person name="Fernald R.D."/>
            <person name="Meyer A."/>
            <person name="Ponting C.P."/>
            <person name="Streelman J.T."/>
            <person name="Lindblad-Toh K."/>
            <person name="Seehausen O."/>
            <person name="Di Palma F."/>
        </authorList>
    </citation>
    <scope>NUCLEOTIDE SEQUENCE</scope>
</reference>
<dbReference type="SMART" id="SM00540">
    <property type="entry name" value="LEM"/>
    <property type="match status" value="1"/>
</dbReference>
<dbReference type="Ensembl" id="ENSMZET00005009929.1">
    <property type="protein sequence ID" value="ENSMZEP00005009570.1"/>
    <property type="gene ID" value="ENSMZEG00005007239.1"/>
</dbReference>
<dbReference type="PANTHER" id="PTHR12019:SF13">
    <property type="entry name" value="THYMOPOIETIN B"/>
    <property type="match status" value="1"/>
</dbReference>
<keyword evidence="7" id="KW-0812">Transmembrane</keyword>
<feature type="transmembrane region" description="Helical" evidence="7">
    <location>
        <begin position="218"/>
        <end position="238"/>
    </location>
</feature>
<dbReference type="GO" id="GO:0003677">
    <property type="term" value="F:DNA binding"/>
    <property type="evidence" value="ECO:0007669"/>
    <property type="project" value="UniProtKB-KW"/>
</dbReference>
<evidence type="ECO:0000256" key="2">
    <source>
        <dbReference type="ARBA" id="ARBA00022481"/>
    </source>
</evidence>
<dbReference type="Pfam" id="PF08198">
    <property type="entry name" value="Thymopoietin"/>
    <property type="match status" value="1"/>
</dbReference>
<protein>
    <submittedName>
        <fullName evidence="10">Thymopoietin b</fullName>
    </submittedName>
</protein>
<keyword evidence="2" id="KW-0488">Methylation</keyword>
<dbReference type="PROSITE" id="PS50955">
    <property type="entry name" value="LEM_LIKE"/>
    <property type="match status" value="1"/>
</dbReference>
<name>A0A3P9BI31_9CICH</name>
<keyword evidence="7" id="KW-0472">Membrane</keyword>